<protein>
    <submittedName>
        <fullName evidence="2">Putative transposase ixodes scapularis transposase</fullName>
    </submittedName>
</protein>
<proteinExistence type="evidence at transcript level"/>
<feature type="non-terminal residue" evidence="2">
    <location>
        <position position="1"/>
    </location>
</feature>
<evidence type="ECO:0000313" key="2">
    <source>
        <dbReference type="EMBL" id="JAC28394.1"/>
    </source>
</evidence>
<dbReference type="GO" id="GO:0003676">
    <property type="term" value="F:nucleic acid binding"/>
    <property type="evidence" value="ECO:0007669"/>
    <property type="project" value="InterPro"/>
</dbReference>
<dbReference type="EMBL" id="GBBM01007024">
    <property type="protein sequence ID" value="JAC28394.1"/>
    <property type="molecule type" value="mRNA"/>
</dbReference>
<reference evidence="2" key="1">
    <citation type="submission" date="2014-03" db="EMBL/GenBank/DDBJ databases">
        <title>The sialotranscriptome of Amblyomma triste, Amblyomma parvum and Amblyomma cajennense ticks, uncovered by 454-based RNA-seq.</title>
        <authorList>
            <person name="Garcia G.R."/>
            <person name="Gardinassi L.G."/>
            <person name="Ribeiro J.M."/>
            <person name="Anatriello E."/>
            <person name="Ferreira B.R."/>
            <person name="Moreira H.N."/>
            <person name="Mafra C."/>
            <person name="Olegario M.M."/>
            <person name="Szabo P.J."/>
            <person name="Miranda-Santos I.K."/>
            <person name="Maruyama S.R."/>
        </authorList>
    </citation>
    <scope>NUCLEOTIDE SEQUENCE</scope>
    <source>
        <strain evidence="2">Mato Grasso do Sul</strain>
        <tissue evidence="2">Salivary glands</tissue>
    </source>
</reference>
<dbReference type="InterPro" id="IPR004875">
    <property type="entry name" value="DDE_SF_endonuclease_dom"/>
</dbReference>
<organism evidence="2">
    <name type="scientific">Amblyomma triste</name>
    <name type="common">Neotropical tick</name>
    <dbReference type="NCBI Taxonomy" id="251400"/>
    <lineage>
        <taxon>Eukaryota</taxon>
        <taxon>Metazoa</taxon>
        <taxon>Ecdysozoa</taxon>
        <taxon>Arthropoda</taxon>
        <taxon>Chelicerata</taxon>
        <taxon>Arachnida</taxon>
        <taxon>Acari</taxon>
        <taxon>Parasitiformes</taxon>
        <taxon>Ixodida</taxon>
        <taxon>Ixodoidea</taxon>
        <taxon>Ixodidae</taxon>
        <taxon>Amblyomminae</taxon>
        <taxon>Amblyomma</taxon>
    </lineage>
</organism>
<dbReference type="AlphaFoldDB" id="A0A023G3J3"/>
<accession>A0A023G3J3</accession>
<name>A0A023G3J3_AMBTT</name>
<feature type="domain" description="DDE-1" evidence="1">
    <location>
        <begin position="16"/>
        <end position="89"/>
    </location>
</feature>
<dbReference type="Pfam" id="PF03184">
    <property type="entry name" value="DDE_1"/>
    <property type="match status" value="1"/>
</dbReference>
<evidence type="ECO:0000259" key="1">
    <source>
        <dbReference type="Pfam" id="PF03184"/>
    </source>
</evidence>
<sequence>CLIVDNASCSTKVLVPKVTSYFFPPNSTPCLQPIDKGIMHSVKLLYKTRLVERLLLDGQQDCTIVIDAKFAVQVISGVWNGLRSEAMKTLFIQADLKCGGMM</sequence>